<keyword evidence="2" id="KW-1185">Reference proteome</keyword>
<dbReference type="Proteomes" id="UP000461162">
    <property type="component" value="Unassembled WGS sequence"/>
</dbReference>
<dbReference type="AlphaFoldDB" id="A0A7K1KMA3"/>
<evidence type="ECO:0000313" key="1">
    <source>
        <dbReference type="EMBL" id="MUM77209.1"/>
    </source>
</evidence>
<name>A0A7K1KMA3_9BACT</name>
<dbReference type="EMBL" id="WODC01000003">
    <property type="protein sequence ID" value="MUM77209.1"/>
    <property type="molecule type" value="Genomic_DNA"/>
</dbReference>
<reference evidence="1 2" key="1">
    <citation type="submission" date="2019-11" db="EMBL/GenBank/DDBJ databases">
        <title>Pseudodesulfovibrio alkaliphilus, sp. nov., an alkaliphilic sulfate-reducing bacteria from mud volcano of Taman peninsula, Russia.</title>
        <authorList>
            <person name="Frolova A."/>
            <person name="Merkel A.Y."/>
            <person name="Slobodkin A.I."/>
        </authorList>
    </citation>
    <scope>NUCLEOTIDE SEQUENCE [LARGE SCALE GENOMIC DNA]</scope>
    <source>
        <strain evidence="1 2">F-1</strain>
    </source>
</reference>
<protein>
    <submittedName>
        <fullName evidence="1">Uncharacterized protein</fullName>
    </submittedName>
</protein>
<sequence>MLDIDYLKRVESYFASGDCAFEFEHGEEERRLAIIEFLETLMDLGELADVLATKLIFKDAYASLTSEEGVDAALEAEGGAAAENGDKDGPQG</sequence>
<organism evidence="1 2">
    <name type="scientific">Pseudodesulfovibrio alkaliphilus</name>
    <dbReference type="NCBI Taxonomy" id="2661613"/>
    <lineage>
        <taxon>Bacteria</taxon>
        <taxon>Pseudomonadati</taxon>
        <taxon>Thermodesulfobacteriota</taxon>
        <taxon>Desulfovibrionia</taxon>
        <taxon>Desulfovibrionales</taxon>
        <taxon>Desulfovibrionaceae</taxon>
    </lineage>
</organism>
<comment type="caution">
    <text evidence="1">The sequence shown here is derived from an EMBL/GenBank/DDBJ whole genome shotgun (WGS) entry which is preliminary data.</text>
</comment>
<gene>
    <name evidence="1" type="ORF">GKC30_06140</name>
</gene>
<dbReference type="RefSeq" id="WP_155933123.1">
    <property type="nucleotide sequence ID" value="NZ_WODC01000003.1"/>
</dbReference>
<proteinExistence type="predicted"/>
<evidence type="ECO:0000313" key="2">
    <source>
        <dbReference type="Proteomes" id="UP000461162"/>
    </source>
</evidence>
<accession>A0A7K1KMA3</accession>